<dbReference type="SUPFAM" id="SSF51445">
    <property type="entry name" value="(Trans)glycosidases"/>
    <property type="match status" value="2"/>
</dbReference>
<evidence type="ECO:0000256" key="3">
    <source>
        <dbReference type="ARBA" id="ARBA00012663"/>
    </source>
</evidence>
<dbReference type="PANTHER" id="PTHR22600:SF57">
    <property type="entry name" value="BETA-N-ACETYLHEXOSAMINIDASE"/>
    <property type="match status" value="1"/>
</dbReference>
<dbReference type="Proteomes" id="UP000677228">
    <property type="component" value="Unassembled WGS sequence"/>
</dbReference>
<sequence length="315" mass="36191">MTLNWKRGDSPSEGSKHTIDGLHGAGEAHFVFTNVITKELAVLAFFIVSSPNEPQSAWRSYVDNAAALIRVGKQVEFVANLMKLMEAEHTALVIFIILKLHPYLSKKLHDLNLSDRYITIVPEIEMPGHASAAIAAYPWLGCTEQKNIEVPEKFACIWDLAIRGLSESQRRTRALCRILGRMRGEDDLGLLIRTVSRGYSVINSLHSSTYLDHNYDQMPLKHAYSFDPVPAELSPQYHSKIVGLGCQMWSEWIPTDQSMEWQVFPRLAAYAEVGWSEPQRKLYQDFKQILKEHWFPKWKQKKIWFYGAFHTEKLD</sequence>
<dbReference type="GO" id="GO:0016020">
    <property type="term" value="C:membrane"/>
    <property type="evidence" value="ECO:0007669"/>
    <property type="project" value="TreeGrafter"/>
</dbReference>
<organism evidence="6 8">
    <name type="scientific">Didymodactylos carnosus</name>
    <dbReference type="NCBI Taxonomy" id="1234261"/>
    <lineage>
        <taxon>Eukaryota</taxon>
        <taxon>Metazoa</taxon>
        <taxon>Spiralia</taxon>
        <taxon>Gnathifera</taxon>
        <taxon>Rotifera</taxon>
        <taxon>Eurotatoria</taxon>
        <taxon>Bdelloidea</taxon>
        <taxon>Philodinida</taxon>
        <taxon>Philodinidae</taxon>
        <taxon>Didymodactylos</taxon>
    </lineage>
</organism>
<dbReference type="AlphaFoldDB" id="A0A8S2EH79"/>
<evidence type="ECO:0000256" key="4">
    <source>
        <dbReference type="ARBA" id="ARBA00022801"/>
    </source>
</evidence>
<gene>
    <name evidence="6" type="ORF">OVA965_LOCUS22253</name>
    <name evidence="7" type="ORF">TMI583_LOCUS22968</name>
</gene>
<dbReference type="Proteomes" id="UP000682733">
    <property type="component" value="Unassembled WGS sequence"/>
</dbReference>
<evidence type="ECO:0000313" key="6">
    <source>
        <dbReference type="EMBL" id="CAF1164368.1"/>
    </source>
</evidence>
<proteinExistence type="inferred from homology"/>
<dbReference type="GO" id="GO:0005975">
    <property type="term" value="P:carbohydrate metabolic process"/>
    <property type="evidence" value="ECO:0007669"/>
    <property type="project" value="InterPro"/>
</dbReference>
<dbReference type="EMBL" id="CAJNOK010012479">
    <property type="protein sequence ID" value="CAF1164368.1"/>
    <property type="molecule type" value="Genomic_DNA"/>
</dbReference>
<dbReference type="EC" id="3.2.1.52" evidence="3"/>
<dbReference type="GO" id="GO:0004563">
    <property type="term" value="F:beta-N-acetylhexosaminidase activity"/>
    <property type="evidence" value="ECO:0007669"/>
    <property type="project" value="UniProtKB-EC"/>
</dbReference>
<evidence type="ECO:0000256" key="2">
    <source>
        <dbReference type="ARBA" id="ARBA00006285"/>
    </source>
</evidence>
<feature type="domain" description="Glycoside hydrolase family 20 catalytic" evidence="5">
    <location>
        <begin position="115"/>
        <end position="148"/>
    </location>
</feature>
<dbReference type="InterPro" id="IPR017853">
    <property type="entry name" value="GH"/>
</dbReference>
<dbReference type="EMBL" id="CAJOBA010034003">
    <property type="protein sequence ID" value="CAF3976026.1"/>
    <property type="molecule type" value="Genomic_DNA"/>
</dbReference>
<evidence type="ECO:0000256" key="1">
    <source>
        <dbReference type="ARBA" id="ARBA00001231"/>
    </source>
</evidence>
<dbReference type="InterPro" id="IPR015883">
    <property type="entry name" value="Glyco_hydro_20_cat"/>
</dbReference>
<dbReference type="Gene3D" id="3.20.20.80">
    <property type="entry name" value="Glycosidases"/>
    <property type="match status" value="2"/>
</dbReference>
<comment type="caution">
    <text evidence="6">The sequence shown here is derived from an EMBL/GenBank/DDBJ whole genome shotgun (WGS) entry which is preliminary data.</text>
</comment>
<dbReference type="Gene3D" id="3.10.200.10">
    <property type="entry name" value="Alpha carbonic anhydrase"/>
    <property type="match status" value="1"/>
</dbReference>
<protein>
    <recommendedName>
        <fullName evidence="3">beta-N-acetylhexosaminidase</fullName>
        <ecNumber evidence="3">3.2.1.52</ecNumber>
    </recommendedName>
</protein>
<dbReference type="SUPFAM" id="SSF51069">
    <property type="entry name" value="Carbonic anhydrase"/>
    <property type="match status" value="1"/>
</dbReference>
<evidence type="ECO:0000313" key="7">
    <source>
        <dbReference type="EMBL" id="CAF3976026.1"/>
    </source>
</evidence>
<dbReference type="GO" id="GO:0030203">
    <property type="term" value="P:glycosaminoglycan metabolic process"/>
    <property type="evidence" value="ECO:0007669"/>
    <property type="project" value="TreeGrafter"/>
</dbReference>
<feature type="domain" description="Glycoside hydrolase family 20 catalytic" evidence="5">
    <location>
        <begin position="192"/>
        <end position="277"/>
    </location>
</feature>
<keyword evidence="4" id="KW-0378">Hydrolase</keyword>
<evidence type="ECO:0000259" key="5">
    <source>
        <dbReference type="Pfam" id="PF00728"/>
    </source>
</evidence>
<name>A0A8S2EH79_9BILA</name>
<evidence type="ECO:0000313" key="8">
    <source>
        <dbReference type="Proteomes" id="UP000677228"/>
    </source>
</evidence>
<accession>A0A8S2EH79</accession>
<comment type="similarity">
    <text evidence="2">Belongs to the glycosyl hydrolase 20 family.</text>
</comment>
<dbReference type="PANTHER" id="PTHR22600">
    <property type="entry name" value="BETA-HEXOSAMINIDASE"/>
    <property type="match status" value="1"/>
</dbReference>
<dbReference type="Pfam" id="PF00728">
    <property type="entry name" value="Glyco_hydro_20"/>
    <property type="match status" value="2"/>
</dbReference>
<reference evidence="6" key="1">
    <citation type="submission" date="2021-02" db="EMBL/GenBank/DDBJ databases">
        <authorList>
            <person name="Nowell W R."/>
        </authorList>
    </citation>
    <scope>NUCLEOTIDE SEQUENCE</scope>
</reference>
<dbReference type="InterPro" id="IPR036398">
    <property type="entry name" value="CA_dom_sf"/>
</dbReference>
<comment type="catalytic activity">
    <reaction evidence="1">
        <text>Hydrolysis of terminal non-reducing N-acetyl-D-hexosamine residues in N-acetyl-beta-D-hexosaminides.</text>
        <dbReference type="EC" id="3.2.1.52"/>
    </reaction>
</comment>
<dbReference type="InterPro" id="IPR025705">
    <property type="entry name" value="Beta_hexosaminidase_sua/sub"/>
</dbReference>